<dbReference type="Proteomes" id="UP000278627">
    <property type="component" value="Unassembled WGS sequence"/>
</dbReference>
<keyword evidence="3" id="KW-1185">Reference proteome</keyword>
<sequence length="526" mass="57471">MDTYGREFVFVYPPNNSGSIGMEATLSIINPNTKQSANVIVEYPEFDTNGDNITTTRHTASLVVKVLSSVLFKFNESVILNNINDGLHSYVDARIVVHSTILITLIAHNVDISGARDSFLVLPISMAGNHYAFTLPPSSALGSTIVYFLPVKAEHNQYVTINSIRSTSTCSCKHTVQVGEMLAFSSSEESITLWAHSNFTFVIVAAVRRLPTAKGSNVFDFGCFMPSSVPITGCDKLKDNYVMPLLTGKHHLLTPLSVECKSVEISIHGSNKIVKTKRLISTFPEATNSIVLDEYGNTAAISTTYEFAVTVLNVIRYGGYNVGTLNYEEGGYLDEVPAISQFISGMIPVIIPSDSNQVTVIADYKAMSSAFFDSEISLSFAALPFLNGSLYYSSGTVSPGFHFFYADGLYIIFISGRMNNSAYGFVPAFNILETNLSLLFASASSAEFLDGTTTTKKQTLVTSAVRELISNDNISTRNHTSYTRCAYGRSKSLSSERFLIKASSPSISIELSFFILLICIFHIFIA</sequence>
<proteinExistence type="predicted"/>
<keyword evidence="1" id="KW-1133">Transmembrane helix</keyword>
<dbReference type="WBParaSite" id="BPAG_0000006301-mRNA-1">
    <property type="protein sequence ID" value="BPAG_0000006301-mRNA-1"/>
    <property type="gene ID" value="BPAG_0000006301"/>
</dbReference>
<dbReference type="EMBL" id="UZAD01000003">
    <property type="protein sequence ID" value="VDN81250.1"/>
    <property type="molecule type" value="Genomic_DNA"/>
</dbReference>
<keyword evidence="1" id="KW-0812">Transmembrane</keyword>
<name>A0A0N4SWP5_BRUPA</name>
<evidence type="ECO:0000256" key="1">
    <source>
        <dbReference type="SAM" id="Phobius"/>
    </source>
</evidence>
<accession>A0A0N4SWP5</accession>
<keyword evidence="1" id="KW-0472">Membrane</keyword>
<evidence type="ECO:0000313" key="4">
    <source>
        <dbReference type="WBParaSite" id="BPAG_0000006301-mRNA-1"/>
    </source>
</evidence>
<reference evidence="4" key="1">
    <citation type="submission" date="2017-02" db="UniProtKB">
        <authorList>
            <consortium name="WormBaseParasite"/>
        </authorList>
    </citation>
    <scope>IDENTIFICATION</scope>
</reference>
<reference evidence="2 3" key="2">
    <citation type="submission" date="2018-11" db="EMBL/GenBank/DDBJ databases">
        <authorList>
            <consortium name="Pathogen Informatics"/>
        </authorList>
    </citation>
    <scope>NUCLEOTIDE SEQUENCE [LARGE SCALE GENOMIC DNA]</scope>
</reference>
<protein>
    <submittedName>
        <fullName evidence="4">IgGFc_binding domain-containing protein</fullName>
    </submittedName>
</protein>
<evidence type="ECO:0000313" key="3">
    <source>
        <dbReference type="Proteomes" id="UP000278627"/>
    </source>
</evidence>
<evidence type="ECO:0000313" key="2">
    <source>
        <dbReference type="EMBL" id="VDN81250.1"/>
    </source>
</evidence>
<dbReference type="AlphaFoldDB" id="A0A0N4SWP5"/>
<feature type="transmembrane region" description="Helical" evidence="1">
    <location>
        <begin position="507"/>
        <end position="525"/>
    </location>
</feature>
<gene>
    <name evidence="2" type="ORF">BPAG_LOCUS64</name>
</gene>
<organism evidence="4">
    <name type="scientific">Brugia pahangi</name>
    <name type="common">Filarial nematode worm</name>
    <dbReference type="NCBI Taxonomy" id="6280"/>
    <lineage>
        <taxon>Eukaryota</taxon>
        <taxon>Metazoa</taxon>
        <taxon>Ecdysozoa</taxon>
        <taxon>Nematoda</taxon>
        <taxon>Chromadorea</taxon>
        <taxon>Rhabditida</taxon>
        <taxon>Spirurina</taxon>
        <taxon>Spiruromorpha</taxon>
        <taxon>Filarioidea</taxon>
        <taxon>Onchocercidae</taxon>
        <taxon>Brugia</taxon>
    </lineage>
</organism>